<proteinExistence type="predicted"/>
<accession>A0A067PK95</accession>
<dbReference type="InParanoid" id="A0A067PK95"/>
<gene>
    <name evidence="2" type="ORF">JAAARDRAFT_38430</name>
</gene>
<dbReference type="HOGENOM" id="CLU_1652400_0_0_1"/>
<reference evidence="3" key="1">
    <citation type="journal article" date="2014" name="Proc. Natl. Acad. Sci. U.S.A.">
        <title>Extensive sampling of basidiomycete genomes demonstrates inadequacy of the white-rot/brown-rot paradigm for wood decay fungi.</title>
        <authorList>
            <person name="Riley R."/>
            <person name="Salamov A.A."/>
            <person name="Brown D.W."/>
            <person name="Nagy L.G."/>
            <person name="Floudas D."/>
            <person name="Held B.W."/>
            <person name="Levasseur A."/>
            <person name="Lombard V."/>
            <person name="Morin E."/>
            <person name="Otillar R."/>
            <person name="Lindquist E.A."/>
            <person name="Sun H."/>
            <person name="LaButti K.M."/>
            <person name="Schmutz J."/>
            <person name="Jabbour D."/>
            <person name="Luo H."/>
            <person name="Baker S.E."/>
            <person name="Pisabarro A.G."/>
            <person name="Walton J.D."/>
            <person name="Blanchette R.A."/>
            <person name="Henrissat B."/>
            <person name="Martin F."/>
            <person name="Cullen D."/>
            <person name="Hibbett D.S."/>
            <person name="Grigoriev I.V."/>
        </authorList>
    </citation>
    <scope>NUCLEOTIDE SEQUENCE [LARGE SCALE GENOMIC DNA]</scope>
    <source>
        <strain evidence="3">MUCL 33604</strain>
    </source>
</reference>
<keyword evidence="1" id="KW-0812">Transmembrane</keyword>
<keyword evidence="1" id="KW-1133">Transmembrane helix</keyword>
<feature type="transmembrane region" description="Helical" evidence="1">
    <location>
        <begin position="47"/>
        <end position="67"/>
    </location>
</feature>
<organism evidence="2 3">
    <name type="scientific">Jaapia argillacea MUCL 33604</name>
    <dbReference type="NCBI Taxonomy" id="933084"/>
    <lineage>
        <taxon>Eukaryota</taxon>
        <taxon>Fungi</taxon>
        <taxon>Dikarya</taxon>
        <taxon>Basidiomycota</taxon>
        <taxon>Agaricomycotina</taxon>
        <taxon>Agaricomycetes</taxon>
        <taxon>Agaricomycetidae</taxon>
        <taxon>Jaapiales</taxon>
        <taxon>Jaapiaceae</taxon>
        <taxon>Jaapia</taxon>
    </lineage>
</organism>
<sequence length="160" mass="17773">MWRVVCDNYHFVHLVTVVVFPFSYWIVTLEYGAHLQVNDGVNSQASFGQILAVSVAVPPFLSFLTFLPRLPGWFWNLTWVRALKSRLGRSKRMTRSSSVDSLGKDPESLNQQGLGLPICSSHEEHGIYQPHLELGPVEMKEHAPLAVTGVVNGTTQLSGA</sequence>
<keyword evidence="3" id="KW-1185">Reference proteome</keyword>
<dbReference type="Proteomes" id="UP000027265">
    <property type="component" value="Unassembled WGS sequence"/>
</dbReference>
<feature type="transmembrane region" description="Helical" evidence="1">
    <location>
        <begin position="9"/>
        <end position="27"/>
    </location>
</feature>
<dbReference type="EMBL" id="KL197729">
    <property type="protein sequence ID" value="KDQ54270.1"/>
    <property type="molecule type" value="Genomic_DNA"/>
</dbReference>
<evidence type="ECO:0000313" key="3">
    <source>
        <dbReference type="Proteomes" id="UP000027265"/>
    </source>
</evidence>
<protein>
    <submittedName>
        <fullName evidence="2">Uncharacterized protein</fullName>
    </submittedName>
</protein>
<name>A0A067PK95_9AGAM</name>
<evidence type="ECO:0000313" key="2">
    <source>
        <dbReference type="EMBL" id="KDQ54270.1"/>
    </source>
</evidence>
<evidence type="ECO:0000256" key="1">
    <source>
        <dbReference type="SAM" id="Phobius"/>
    </source>
</evidence>
<keyword evidence="1" id="KW-0472">Membrane</keyword>
<dbReference type="AlphaFoldDB" id="A0A067PK95"/>